<gene>
    <name evidence="1" type="ORF">B5M09_005706</name>
</gene>
<dbReference type="Gene3D" id="2.60.120.920">
    <property type="match status" value="1"/>
</dbReference>
<dbReference type="InterPro" id="IPR043136">
    <property type="entry name" value="B30.2/SPRY_sf"/>
</dbReference>
<proteinExistence type="predicted"/>
<accession>A0A3R7ZB55</accession>
<evidence type="ECO:0000313" key="1">
    <source>
        <dbReference type="EMBL" id="RQM23933.1"/>
    </source>
</evidence>
<feature type="non-terminal residue" evidence="1">
    <location>
        <position position="1"/>
    </location>
</feature>
<dbReference type="Pfam" id="PF13385">
    <property type="entry name" value="Laminin_G_3"/>
    <property type="match status" value="1"/>
</dbReference>
<dbReference type="AlphaFoldDB" id="A0A3R7ZB55"/>
<comment type="caution">
    <text evidence="1">The sequence shown here is derived from an EMBL/GenBank/DDBJ whole genome shotgun (WGS) entry which is preliminary data.</text>
</comment>
<evidence type="ECO:0008006" key="3">
    <source>
        <dbReference type="Google" id="ProtNLM"/>
    </source>
</evidence>
<keyword evidence="2" id="KW-1185">Reference proteome</keyword>
<dbReference type="EMBL" id="MZMZ02002842">
    <property type="protein sequence ID" value="RQM23933.1"/>
    <property type="molecule type" value="Genomic_DNA"/>
</dbReference>
<evidence type="ECO:0000313" key="2">
    <source>
        <dbReference type="Proteomes" id="UP000284702"/>
    </source>
</evidence>
<sequence length="535" mass="58669">HEAALDAQPVSAARWGCLHAPPTTGSILAIDGATTTADTSECTNVAAIGWRPHRSATRTYSIQIIDPVTDQTWPFRVGWTTLHCEHLSVLLGDDAASMGFDGTSMYFDYHVLGSLPTPVPATWRQVSCILDLDQNTLTFAIEEQSTLRVPLPPALREESLVPGVGIGRRSFRSSLFTRVLRLRGVPEPGRVYQARTLSFLVYPLATQDNCEPHPWRTICLKGQDQTMKRTASVFLSCDRLLLAVCVSTKSDWNSTLVSTGPVSANQWTHVAIVCDNVTLRLYIQGKEDRTLSLNDVVTTIRSVSSPPGVKKASTDYKGFRGYLQHMLLYPTTRAWMAKDVAKYVKERKPSVDSTDLSCARPPLSNPVTPSHMDSPDVVTYFSPSSDEFHMQVTVPLMAPWAGDIAETTHYTVVVSSGAVWTHVLTFVLLLRHAFEKDVDTQGGQPIVALLRILRANFQPLSSVLSTDVAVPCLACPPPVGGDVQLWHVLVHHVPTTAIAVVESSSCLYESSLVQQVALLQNQVLCSMPRDGTLRS</sequence>
<dbReference type="Gene3D" id="2.60.120.200">
    <property type="match status" value="1"/>
</dbReference>
<name>A0A3R7ZB55_APHAT</name>
<dbReference type="InterPro" id="IPR013320">
    <property type="entry name" value="ConA-like_dom_sf"/>
</dbReference>
<dbReference type="SUPFAM" id="SSF49899">
    <property type="entry name" value="Concanavalin A-like lectins/glucanases"/>
    <property type="match status" value="1"/>
</dbReference>
<protein>
    <recommendedName>
        <fullName evidence="3">B30.2/SPRY domain-containing protein</fullName>
    </recommendedName>
</protein>
<organism evidence="1 2">
    <name type="scientific">Aphanomyces astaci</name>
    <name type="common">Crayfish plague agent</name>
    <dbReference type="NCBI Taxonomy" id="112090"/>
    <lineage>
        <taxon>Eukaryota</taxon>
        <taxon>Sar</taxon>
        <taxon>Stramenopiles</taxon>
        <taxon>Oomycota</taxon>
        <taxon>Saprolegniomycetes</taxon>
        <taxon>Saprolegniales</taxon>
        <taxon>Verrucalvaceae</taxon>
        <taxon>Aphanomyces</taxon>
    </lineage>
</organism>
<dbReference type="Proteomes" id="UP000284702">
    <property type="component" value="Unassembled WGS sequence"/>
</dbReference>
<reference evidence="1" key="1">
    <citation type="submission" date="2018-07" db="EMBL/GenBank/DDBJ databases">
        <title>Annotation of Aphanomyces astaci genome assembly.</title>
        <authorList>
            <person name="Studholme D.J."/>
        </authorList>
    </citation>
    <scope>NUCLEOTIDE SEQUENCE [LARGE SCALE GENOMIC DNA]</scope>
    <source>
        <strain evidence="1">Pc</strain>
    </source>
</reference>